<evidence type="ECO:0000313" key="3">
    <source>
        <dbReference type="WBParaSite" id="mrna-Wban_04131"/>
    </source>
</evidence>
<organism evidence="2 3">
    <name type="scientific">Wuchereria bancrofti</name>
    <dbReference type="NCBI Taxonomy" id="6293"/>
    <lineage>
        <taxon>Eukaryota</taxon>
        <taxon>Metazoa</taxon>
        <taxon>Ecdysozoa</taxon>
        <taxon>Nematoda</taxon>
        <taxon>Chromadorea</taxon>
        <taxon>Rhabditida</taxon>
        <taxon>Spirurina</taxon>
        <taxon>Spiruromorpha</taxon>
        <taxon>Filarioidea</taxon>
        <taxon>Onchocercidae</taxon>
        <taxon>Wuchereria</taxon>
    </lineage>
</organism>
<dbReference type="AlphaFoldDB" id="A0AAF5PQI5"/>
<feature type="compositionally biased region" description="Acidic residues" evidence="1">
    <location>
        <begin position="37"/>
        <end position="48"/>
    </location>
</feature>
<accession>A0AAF5PQI5</accession>
<name>A0AAF5PQI5_WUCBA</name>
<dbReference type="WBParaSite" id="mrna-Wban_04131">
    <property type="protein sequence ID" value="mrna-Wban_04131"/>
    <property type="gene ID" value="Wban_04131"/>
</dbReference>
<evidence type="ECO:0000313" key="2">
    <source>
        <dbReference type="Proteomes" id="UP000093561"/>
    </source>
</evidence>
<feature type="compositionally biased region" description="Basic and acidic residues" evidence="1">
    <location>
        <begin position="65"/>
        <end position="87"/>
    </location>
</feature>
<protein>
    <submittedName>
        <fullName evidence="3">Uncharacterized protein</fullName>
    </submittedName>
</protein>
<reference evidence="2" key="2">
    <citation type="journal article" date="2016" name="Mol. Ecol.">
        <title>Population genomics of the filarial nematode parasite Wuchereria bancrofti from mosquitoes.</title>
        <authorList>
            <person name="Small S.T."/>
            <person name="Reimer L.J."/>
            <person name="Tisch D.J."/>
            <person name="King C.L."/>
            <person name="Christensen B.M."/>
            <person name="Siba P.M."/>
            <person name="Kazura J.W."/>
            <person name="Serre D."/>
            <person name="Zimmerman P.A."/>
        </authorList>
    </citation>
    <scope>NUCLEOTIDE SEQUENCE</scope>
    <source>
        <strain evidence="2">pt0022</strain>
    </source>
</reference>
<feature type="region of interest" description="Disordered" evidence="1">
    <location>
        <begin position="1"/>
        <end position="88"/>
    </location>
</feature>
<evidence type="ECO:0000256" key="1">
    <source>
        <dbReference type="SAM" id="MobiDB-lite"/>
    </source>
</evidence>
<proteinExistence type="predicted"/>
<sequence>MMMIDDDNNDGDNGDNGDNDDSGNDDYGSDYHGGGDHDDDNDNDDNYDDEARTKQVFCSYNNENSRNDNDNTKKDNGDDSSQKEGNEHLIWTDQLLSHLKDAKATGVHPSSIPLSSIRLSIGGDGCDNSDGDDAGSATGGDKCGANCQQLMSCIDFKTIK</sequence>
<reference evidence="2" key="1">
    <citation type="submission" date="2015-03" db="EMBL/GenBank/DDBJ databases">
        <title>Wuchereria bancrofti Genome Sequencing Papua New Guinea Strain.</title>
        <authorList>
            <person name="Small S.T."/>
            <person name="Serre D."/>
            <person name="Zimmerman P.A."/>
        </authorList>
    </citation>
    <scope>NUCLEOTIDE SEQUENCE [LARGE SCALE GENOMIC DNA]</scope>
    <source>
        <strain evidence="2">pt0022</strain>
    </source>
</reference>
<reference evidence="3" key="3">
    <citation type="submission" date="2024-02" db="UniProtKB">
        <authorList>
            <consortium name="WormBaseParasite"/>
        </authorList>
    </citation>
    <scope>IDENTIFICATION</scope>
    <source>
        <strain evidence="3">pt0022</strain>
    </source>
</reference>
<feature type="compositionally biased region" description="Acidic residues" evidence="1">
    <location>
        <begin position="1"/>
        <end position="28"/>
    </location>
</feature>
<dbReference type="Proteomes" id="UP000093561">
    <property type="component" value="Unassembled WGS sequence"/>
</dbReference>